<reference evidence="2 3" key="1">
    <citation type="journal article" date="2016" name="Genome Announc.">
        <title>First Complete Genome Sequence of a Subdivision 6 Acidobacterium Strain.</title>
        <authorList>
            <person name="Huang S."/>
            <person name="Vieira S."/>
            <person name="Bunk B."/>
            <person name="Riedel T."/>
            <person name="Sproer C."/>
            <person name="Overmann J."/>
        </authorList>
    </citation>
    <scope>NUCLEOTIDE SEQUENCE [LARGE SCALE GENOMIC DNA]</scope>
    <source>
        <strain evidence="3">DSM 100886 HEG_-6_39</strain>
    </source>
</reference>
<dbReference type="EMBL" id="CP015136">
    <property type="protein sequence ID" value="AMY12845.1"/>
    <property type="molecule type" value="Genomic_DNA"/>
</dbReference>
<dbReference type="KEGG" id="abac:LuPra_06129"/>
<dbReference type="STRING" id="1855912.LuPra_06129"/>
<sequence>MANKAFCVGINDYPYDGSDLNGCVNDATEWASVLKELYGFKDITISLDKDATKKRMLDGIKTLLKKAKGGDVLVFTNSSHGSYKADTDGDEEKYDEILCPYDISDNDIVDDELRNLFENVSADVRLTVILDNCFSGTATRAPVSDIIPGLRTPDDRRVRFLSPALRGGKVLQNPWKAKPKRVEKHPESAMKDVLLSGCSDKEYSYDANIDGTYHGAMTYYALKAIREAPQALTYNRLHGRITSLIGDYPQHPQLEGSTANKRRKLFT</sequence>
<accession>A0A143PVX0</accession>
<dbReference type="GO" id="GO:0004197">
    <property type="term" value="F:cysteine-type endopeptidase activity"/>
    <property type="evidence" value="ECO:0007669"/>
    <property type="project" value="InterPro"/>
</dbReference>
<dbReference type="Proteomes" id="UP000076079">
    <property type="component" value="Chromosome"/>
</dbReference>
<gene>
    <name evidence="2" type="ORF">LuPra_06129</name>
</gene>
<keyword evidence="3" id="KW-1185">Reference proteome</keyword>
<dbReference type="Gene3D" id="3.40.50.1460">
    <property type="match status" value="1"/>
</dbReference>
<evidence type="ECO:0000259" key="1">
    <source>
        <dbReference type="Pfam" id="PF00656"/>
    </source>
</evidence>
<reference evidence="3" key="2">
    <citation type="submission" date="2016-04" db="EMBL/GenBank/DDBJ databases">
        <title>First Complete Genome Sequence of a Subdivision 6 Acidobacterium.</title>
        <authorList>
            <person name="Huang S."/>
            <person name="Vieira S."/>
            <person name="Bunk B."/>
            <person name="Riedel T."/>
            <person name="Sproeer C."/>
            <person name="Overmann J."/>
        </authorList>
    </citation>
    <scope>NUCLEOTIDE SEQUENCE [LARGE SCALE GENOMIC DNA]</scope>
    <source>
        <strain evidence="3">DSM 100886 HEG_-6_39</strain>
    </source>
</reference>
<dbReference type="AlphaFoldDB" id="A0A143PVX0"/>
<dbReference type="PANTHER" id="PTHR48104:SF30">
    <property type="entry name" value="METACASPASE-1"/>
    <property type="match status" value="1"/>
</dbReference>
<proteinExistence type="predicted"/>
<dbReference type="InterPro" id="IPR011600">
    <property type="entry name" value="Pept_C14_caspase"/>
</dbReference>
<dbReference type="GO" id="GO:0006508">
    <property type="term" value="P:proteolysis"/>
    <property type="evidence" value="ECO:0007669"/>
    <property type="project" value="InterPro"/>
</dbReference>
<feature type="domain" description="Peptidase C14 caspase" evidence="1">
    <location>
        <begin position="4"/>
        <end position="261"/>
    </location>
</feature>
<dbReference type="PANTHER" id="PTHR48104">
    <property type="entry name" value="METACASPASE-4"/>
    <property type="match status" value="1"/>
</dbReference>
<dbReference type="InterPro" id="IPR029030">
    <property type="entry name" value="Caspase-like_dom_sf"/>
</dbReference>
<evidence type="ECO:0000313" key="2">
    <source>
        <dbReference type="EMBL" id="AMY12845.1"/>
    </source>
</evidence>
<name>A0A143PVX0_LUTPR</name>
<dbReference type="GO" id="GO:0005737">
    <property type="term" value="C:cytoplasm"/>
    <property type="evidence" value="ECO:0007669"/>
    <property type="project" value="TreeGrafter"/>
</dbReference>
<dbReference type="RefSeq" id="WP_157899875.1">
    <property type="nucleotide sequence ID" value="NZ_CP015136.1"/>
</dbReference>
<evidence type="ECO:0000313" key="3">
    <source>
        <dbReference type="Proteomes" id="UP000076079"/>
    </source>
</evidence>
<organism evidence="2 3">
    <name type="scientific">Luteitalea pratensis</name>
    <dbReference type="NCBI Taxonomy" id="1855912"/>
    <lineage>
        <taxon>Bacteria</taxon>
        <taxon>Pseudomonadati</taxon>
        <taxon>Acidobacteriota</taxon>
        <taxon>Vicinamibacteria</taxon>
        <taxon>Vicinamibacterales</taxon>
        <taxon>Vicinamibacteraceae</taxon>
        <taxon>Luteitalea</taxon>
    </lineage>
</organism>
<dbReference type="SUPFAM" id="SSF52129">
    <property type="entry name" value="Caspase-like"/>
    <property type="match status" value="1"/>
</dbReference>
<dbReference type="OrthoDB" id="123407at2"/>
<dbReference type="Pfam" id="PF00656">
    <property type="entry name" value="Peptidase_C14"/>
    <property type="match status" value="1"/>
</dbReference>
<dbReference type="InterPro" id="IPR050452">
    <property type="entry name" value="Metacaspase"/>
</dbReference>
<protein>
    <recommendedName>
        <fullName evidence="1">Peptidase C14 caspase domain-containing protein</fullName>
    </recommendedName>
</protein>